<comment type="caution">
    <text evidence="3">The sequence shown here is derived from an EMBL/GenBank/DDBJ whole genome shotgun (WGS) entry which is preliminary data.</text>
</comment>
<dbReference type="Pfam" id="PF17783">
    <property type="entry name" value="WHD_CvfB"/>
    <property type="match status" value="1"/>
</dbReference>
<reference evidence="3 4" key="1">
    <citation type="submission" date="2018-09" db="EMBL/GenBank/DDBJ databases">
        <title>Paenibacillus SK2017-BO5.</title>
        <authorList>
            <person name="Piskunova J.V."/>
            <person name="Dubiley S.A."/>
            <person name="Severinov K.V."/>
        </authorList>
    </citation>
    <scope>NUCLEOTIDE SEQUENCE [LARGE SCALE GENOMIC DNA]</scope>
    <source>
        <strain evidence="3 4">BO5</strain>
    </source>
</reference>
<dbReference type="PIRSF" id="PIRSF012524">
    <property type="entry name" value="YitL_S1"/>
    <property type="match status" value="1"/>
</dbReference>
<dbReference type="InterPro" id="IPR003029">
    <property type="entry name" value="S1_domain"/>
</dbReference>
<evidence type="ECO:0000256" key="1">
    <source>
        <dbReference type="PIRNR" id="PIRNR012524"/>
    </source>
</evidence>
<dbReference type="AlphaFoldDB" id="A0A3A3H3W8"/>
<feature type="domain" description="S1 motif" evidence="2">
    <location>
        <begin position="4"/>
        <end position="65"/>
    </location>
</feature>
<organism evidence="3 4">
    <name type="scientific">Paenibacillus thiaminolyticus</name>
    <name type="common">Bacillus thiaminolyticus</name>
    <dbReference type="NCBI Taxonomy" id="49283"/>
    <lineage>
        <taxon>Bacteria</taxon>
        <taxon>Bacillati</taxon>
        <taxon>Bacillota</taxon>
        <taxon>Bacilli</taxon>
        <taxon>Bacillales</taxon>
        <taxon>Paenibacillaceae</taxon>
        <taxon>Paenibacillus</taxon>
    </lineage>
</organism>
<dbReference type="Gene3D" id="2.40.50.140">
    <property type="entry name" value="Nucleic acid-binding proteins"/>
    <property type="match status" value="2"/>
</dbReference>
<dbReference type="Gene3D" id="1.10.10.10">
    <property type="entry name" value="Winged helix-like DNA-binding domain superfamily/Winged helix DNA-binding domain"/>
    <property type="match status" value="1"/>
</dbReference>
<comment type="similarity">
    <text evidence="1">Belongs to the CvfB family.</text>
</comment>
<evidence type="ECO:0000313" key="3">
    <source>
        <dbReference type="EMBL" id="RJG26192.1"/>
    </source>
</evidence>
<dbReference type="InterPro" id="IPR040764">
    <property type="entry name" value="CvfB_WH"/>
</dbReference>
<evidence type="ECO:0000313" key="4">
    <source>
        <dbReference type="Proteomes" id="UP000266177"/>
    </source>
</evidence>
<dbReference type="InterPro" id="IPR012340">
    <property type="entry name" value="NA-bd_OB-fold"/>
</dbReference>
<accession>A0A3A3H3W8</accession>
<proteinExistence type="inferred from homology"/>
<protein>
    <submittedName>
        <fullName evidence="3">RNA-binding protein</fullName>
    </submittedName>
</protein>
<sequence>MTLTAGTITRLQVAREVSPYGYFLTDGEQDVILHYSELTGPVKPGDEVDVFLFYDTEDRLASTMKRPYLTLDQIAPLQVADVHPRYGCFLEMGIGRQLLLPKSELPEYEPLHPQVGDTVYVKMIHDRVGRLVARAALEQDLVPLAFHAPDAWRNTWHEAVVYRPLKMGTFLVLDGGPIGFGAIGFLHESLRPRPIRLGEKVRVRVTHIREDGRVNVTMAERKEIGMDMDADRLFSFLRDRPNGAMPYSDETPADIVKQRFGMSKSAFKRAVGRLMRAGLVKQQGSWTELTEKGAAIGADELQQILQTEKPAPPRPKKR</sequence>
<dbReference type="Pfam" id="PF21191">
    <property type="entry name" value="CvfB_1st"/>
    <property type="match status" value="1"/>
</dbReference>
<dbReference type="InterPro" id="IPR048588">
    <property type="entry name" value="CvfB_S1_2nd"/>
</dbReference>
<dbReference type="RefSeq" id="WP_119791291.1">
    <property type="nucleotide sequence ID" value="NZ_QYZD01000002.1"/>
</dbReference>
<dbReference type="Pfam" id="PF13509">
    <property type="entry name" value="S1_2"/>
    <property type="match status" value="1"/>
</dbReference>
<dbReference type="InterPro" id="IPR014464">
    <property type="entry name" value="CvfB_fam"/>
</dbReference>
<dbReference type="SMART" id="SM00316">
    <property type="entry name" value="S1"/>
    <property type="match status" value="3"/>
</dbReference>
<dbReference type="EMBL" id="QYZD01000002">
    <property type="protein sequence ID" value="RJG26192.1"/>
    <property type="molecule type" value="Genomic_DNA"/>
</dbReference>
<feature type="domain" description="S1 motif" evidence="2">
    <location>
        <begin position="70"/>
        <end position="136"/>
    </location>
</feature>
<dbReference type="InterPro" id="IPR048587">
    <property type="entry name" value="CvfB_S1_3rd"/>
</dbReference>
<gene>
    <name evidence="3" type="ORF">DQX05_04710</name>
</gene>
<dbReference type="OrthoDB" id="9801597at2"/>
<dbReference type="PANTHER" id="PTHR37296">
    <property type="entry name" value="CONSERVED VIRULENCE FACTOR B"/>
    <property type="match status" value="1"/>
</dbReference>
<name>A0A3A3H3W8_PANTH</name>
<dbReference type="InterPro" id="IPR039566">
    <property type="entry name" value="CvfB_S1_st"/>
</dbReference>
<dbReference type="PANTHER" id="PTHR37296:SF1">
    <property type="entry name" value="CONSERVED VIRULENCE FACTOR B"/>
    <property type="match status" value="1"/>
</dbReference>
<dbReference type="InterPro" id="IPR036388">
    <property type="entry name" value="WH-like_DNA-bd_sf"/>
</dbReference>
<feature type="domain" description="S1 motif" evidence="2">
    <location>
        <begin position="152"/>
        <end position="219"/>
    </location>
</feature>
<evidence type="ECO:0000259" key="2">
    <source>
        <dbReference type="SMART" id="SM00316"/>
    </source>
</evidence>
<dbReference type="GO" id="GO:0003676">
    <property type="term" value="F:nucleic acid binding"/>
    <property type="evidence" value="ECO:0007669"/>
    <property type="project" value="InterPro"/>
</dbReference>
<dbReference type="Proteomes" id="UP000266177">
    <property type="component" value="Unassembled WGS sequence"/>
</dbReference>
<dbReference type="Pfam" id="PF21543">
    <property type="entry name" value="CvfB_2nd"/>
    <property type="match status" value="1"/>
</dbReference>